<feature type="compositionally biased region" description="Polar residues" evidence="1">
    <location>
        <begin position="256"/>
        <end position="268"/>
    </location>
</feature>
<dbReference type="Proteomes" id="UP000187486">
    <property type="component" value="Unassembled WGS sequence"/>
</dbReference>
<comment type="caution">
    <text evidence="2">The sequence shown here is derived from an EMBL/GenBank/DDBJ whole genome shotgun (WGS) entry which is preliminary data.</text>
</comment>
<dbReference type="AlphaFoldDB" id="A0A1R0KTY2"/>
<dbReference type="GO" id="GO:0005506">
    <property type="term" value="F:iron ion binding"/>
    <property type="evidence" value="ECO:0007669"/>
    <property type="project" value="UniProtKB-ARBA"/>
</dbReference>
<dbReference type="PANTHER" id="PTHR20883:SF48">
    <property type="entry name" value="ECTOINE DIOXYGENASE"/>
    <property type="match status" value="1"/>
</dbReference>
<dbReference type="Pfam" id="PF05721">
    <property type="entry name" value="PhyH"/>
    <property type="match status" value="1"/>
</dbReference>
<dbReference type="Gene3D" id="2.60.120.620">
    <property type="entry name" value="q2cbj1_9rhob like domain"/>
    <property type="match status" value="1"/>
</dbReference>
<feature type="region of interest" description="Disordered" evidence="1">
    <location>
        <begin position="244"/>
        <end position="268"/>
    </location>
</feature>
<dbReference type="STRING" id="76021.BS329_16805"/>
<name>A0A1R0KTY2_9PSEU</name>
<dbReference type="InterPro" id="IPR008775">
    <property type="entry name" value="Phytyl_CoA_dOase-like"/>
</dbReference>
<accession>A0A1R0KTY2</accession>
<protein>
    <recommendedName>
        <fullName evidence="4">Phytanoyl-CoA dioxygenase</fullName>
    </recommendedName>
</protein>
<gene>
    <name evidence="2" type="ORF">BS329_16805</name>
</gene>
<reference evidence="2 3" key="1">
    <citation type="submission" date="2016-01" db="EMBL/GenBank/DDBJ databases">
        <title>Amycolatopsis coloradensis genome sequencing and assembly.</title>
        <authorList>
            <person name="Mayilraj S."/>
        </authorList>
    </citation>
    <scope>NUCLEOTIDE SEQUENCE [LARGE SCALE GENOMIC DNA]</scope>
    <source>
        <strain evidence="2 3">DSM 44225</strain>
    </source>
</reference>
<evidence type="ECO:0000313" key="3">
    <source>
        <dbReference type="Proteomes" id="UP000187486"/>
    </source>
</evidence>
<evidence type="ECO:0000313" key="2">
    <source>
        <dbReference type="EMBL" id="OLZ51503.1"/>
    </source>
</evidence>
<dbReference type="SUPFAM" id="SSF51197">
    <property type="entry name" value="Clavaminate synthase-like"/>
    <property type="match status" value="1"/>
</dbReference>
<sequence length="268" mass="29928">MIERYRRDGFLLLPPEYLTQTVFDTITAAVPHLLAEDSPRRIMERDETTVRSVYGVHQTDSIMAEVPRMPALLGAARQILGDDVYVHQSKINLKAPFAGDQWEWHQDYIYWLQSDGLRKPDLVNVAIFLDEVTEFNGPLTFVKASHRSGLLTRIGADGMPLGYEDAPAWVATLTADEKFQVGTSVVEEMARANGLVSPKGPAGSMLFFDPNILHASAPNISPFRRAMLMYVFNGVRNVPRDVSDPRPPFLAEPDTTPLQPLFSVSDSK</sequence>
<dbReference type="EMBL" id="MQUQ01000008">
    <property type="protein sequence ID" value="OLZ51503.1"/>
    <property type="molecule type" value="Genomic_DNA"/>
</dbReference>
<organism evidence="2 3">
    <name type="scientific">Amycolatopsis coloradensis</name>
    <dbReference type="NCBI Taxonomy" id="76021"/>
    <lineage>
        <taxon>Bacteria</taxon>
        <taxon>Bacillati</taxon>
        <taxon>Actinomycetota</taxon>
        <taxon>Actinomycetes</taxon>
        <taxon>Pseudonocardiales</taxon>
        <taxon>Pseudonocardiaceae</taxon>
        <taxon>Amycolatopsis</taxon>
    </lineage>
</organism>
<keyword evidence="3" id="KW-1185">Reference proteome</keyword>
<proteinExistence type="predicted"/>
<dbReference type="PANTHER" id="PTHR20883">
    <property type="entry name" value="PHYTANOYL-COA DIOXYGENASE DOMAIN CONTAINING 1"/>
    <property type="match status" value="1"/>
</dbReference>
<dbReference type="GO" id="GO:0016706">
    <property type="term" value="F:2-oxoglutarate-dependent dioxygenase activity"/>
    <property type="evidence" value="ECO:0007669"/>
    <property type="project" value="UniProtKB-ARBA"/>
</dbReference>
<evidence type="ECO:0008006" key="4">
    <source>
        <dbReference type="Google" id="ProtNLM"/>
    </source>
</evidence>
<evidence type="ECO:0000256" key="1">
    <source>
        <dbReference type="SAM" id="MobiDB-lite"/>
    </source>
</evidence>